<feature type="transmembrane region" description="Helical" evidence="2">
    <location>
        <begin position="201"/>
        <end position="227"/>
    </location>
</feature>
<keyword evidence="1" id="KW-0175">Coiled coil</keyword>
<evidence type="ECO:0000256" key="1">
    <source>
        <dbReference type="SAM" id="Coils"/>
    </source>
</evidence>
<organism evidence="3">
    <name type="scientific">Caudovirales sp. ct0FJ5</name>
    <dbReference type="NCBI Taxonomy" id="2825755"/>
    <lineage>
        <taxon>Viruses</taxon>
        <taxon>Duplodnaviria</taxon>
        <taxon>Heunggongvirae</taxon>
        <taxon>Uroviricota</taxon>
        <taxon>Caudoviricetes</taxon>
    </lineage>
</organism>
<proteinExistence type="predicted"/>
<sequence length="338" mass="38596">MPIKLSDEVRTQFDTNLSTIKKFNAKDLIRRDELGSELNFADAETDFETAINLFKGLADIDIMRVPESIIRDLNNEMNTFINSIEQIKSFSSIQGPGVRQSLIDSITNNYNNSWFKTISPIVAYCTKAGTDYEALQRQAKEALDNFKQEQEQARKEREAAQENIREITEAVQKAANSVGVTNHTVNFQEAATMFEKGKDIWFKWIICISIIIMIYSSVTFWLCPIILEEPYLYRFAQAILPRFTGLIVLFYILVTCGKNYRAQAHNYIINKNKQNALSTFETFVKATSNEEIRNAVLLQTTKAIFSNPQSGYLKEDGSNDEPTQIIEIVKDMSKVIKS</sequence>
<dbReference type="EMBL" id="BK015281">
    <property type="protein sequence ID" value="DAD99375.1"/>
    <property type="molecule type" value="Genomic_DNA"/>
</dbReference>
<feature type="transmembrane region" description="Helical" evidence="2">
    <location>
        <begin position="233"/>
        <end position="254"/>
    </location>
</feature>
<name>A0A8S5NY80_9CAUD</name>
<accession>A0A8S5NY80</accession>
<keyword evidence="2" id="KW-1133">Transmembrane helix</keyword>
<reference evidence="3" key="1">
    <citation type="journal article" date="2021" name="Proc. Natl. Acad. Sci. U.S.A.">
        <title>A Catalog of Tens of Thousands of Viruses from Human Metagenomes Reveals Hidden Associations with Chronic Diseases.</title>
        <authorList>
            <person name="Tisza M.J."/>
            <person name="Buck C.B."/>
        </authorList>
    </citation>
    <scope>NUCLEOTIDE SEQUENCE</scope>
    <source>
        <strain evidence="3">Ct0FJ5</strain>
    </source>
</reference>
<feature type="coiled-coil region" evidence="1">
    <location>
        <begin position="132"/>
        <end position="177"/>
    </location>
</feature>
<evidence type="ECO:0000313" key="3">
    <source>
        <dbReference type="EMBL" id="DAD99375.1"/>
    </source>
</evidence>
<keyword evidence="2" id="KW-0812">Transmembrane</keyword>
<evidence type="ECO:0000256" key="2">
    <source>
        <dbReference type="SAM" id="Phobius"/>
    </source>
</evidence>
<protein>
    <submittedName>
        <fullName evidence="3">Uncharacterized protein</fullName>
    </submittedName>
</protein>
<keyword evidence="2" id="KW-0472">Membrane</keyword>